<dbReference type="SUPFAM" id="SSF82171">
    <property type="entry name" value="DPP6 N-terminal domain-like"/>
    <property type="match status" value="1"/>
</dbReference>
<dbReference type="Gene3D" id="3.40.50.1820">
    <property type="entry name" value="alpha/beta hydrolase"/>
    <property type="match status" value="1"/>
</dbReference>
<dbReference type="EMBL" id="BAABAQ010000004">
    <property type="protein sequence ID" value="GAA4190103.1"/>
    <property type="molecule type" value="Genomic_DNA"/>
</dbReference>
<proteinExistence type="predicted"/>
<dbReference type="Gene3D" id="2.120.10.30">
    <property type="entry name" value="TolB, C-terminal domain"/>
    <property type="match status" value="1"/>
</dbReference>
<dbReference type="PANTHER" id="PTHR42776:SF13">
    <property type="entry name" value="DIPEPTIDYL-PEPTIDASE 5"/>
    <property type="match status" value="1"/>
</dbReference>
<name>A0ABP8ATD5_9ACTN</name>
<evidence type="ECO:0000313" key="4">
    <source>
        <dbReference type="EMBL" id="GAA4190103.1"/>
    </source>
</evidence>
<evidence type="ECO:0000256" key="2">
    <source>
        <dbReference type="ARBA" id="ARBA00022801"/>
    </source>
</evidence>
<evidence type="ECO:0000256" key="1">
    <source>
        <dbReference type="ARBA" id="ARBA00022729"/>
    </source>
</evidence>
<keyword evidence="5" id="KW-1185">Reference proteome</keyword>
<organism evidence="4 5">
    <name type="scientific">Streptosporangium oxazolinicum</name>
    <dbReference type="NCBI Taxonomy" id="909287"/>
    <lineage>
        <taxon>Bacteria</taxon>
        <taxon>Bacillati</taxon>
        <taxon>Actinomycetota</taxon>
        <taxon>Actinomycetes</taxon>
        <taxon>Streptosporangiales</taxon>
        <taxon>Streptosporangiaceae</taxon>
        <taxon>Streptosporangium</taxon>
    </lineage>
</organism>
<protein>
    <submittedName>
        <fullName evidence="4">S9 family peptidase</fullName>
    </submittedName>
</protein>
<dbReference type="InterPro" id="IPR001375">
    <property type="entry name" value="Peptidase_S9_cat"/>
</dbReference>
<keyword evidence="1" id="KW-0732">Signal</keyword>
<dbReference type="SUPFAM" id="SSF53474">
    <property type="entry name" value="alpha/beta-Hydrolases"/>
    <property type="match status" value="1"/>
</dbReference>
<evidence type="ECO:0000259" key="3">
    <source>
        <dbReference type="Pfam" id="PF00326"/>
    </source>
</evidence>
<comment type="caution">
    <text evidence="4">The sequence shown here is derived from an EMBL/GenBank/DDBJ whole genome shotgun (WGS) entry which is preliminary data.</text>
</comment>
<evidence type="ECO:0000313" key="5">
    <source>
        <dbReference type="Proteomes" id="UP001501251"/>
    </source>
</evidence>
<gene>
    <name evidence="4" type="ORF">GCM10022252_27820</name>
</gene>
<feature type="domain" description="Peptidase S9 prolyl oligopeptidase catalytic" evidence="3">
    <location>
        <begin position="462"/>
        <end position="665"/>
    </location>
</feature>
<accession>A0ABP8ATD5</accession>
<dbReference type="InterPro" id="IPR029058">
    <property type="entry name" value="AB_hydrolase_fold"/>
</dbReference>
<dbReference type="PANTHER" id="PTHR42776">
    <property type="entry name" value="SERINE PEPTIDASE S9 FAMILY MEMBER"/>
    <property type="match status" value="1"/>
</dbReference>
<dbReference type="InterPro" id="IPR015943">
    <property type="entry name" value="WD40/YVTN_repeat-like_dom_sf"/>
</dbReference>
<reference evidence="5" key="1">
    <citation type="journal article" date="2019" name="Int. J. Syst. Evol. Microbiol.">
        <title>The Global Catalogue of Microorganisms (GCM) 10K type strain sequencing project: providing services to taxonomists for standard genome sequencing and annotation.</title>
        <authorList>
            <consortium name="The Broad Institute Genomics Platform"/>
            <consortium name="The Broad Institute Genome Sequencing Center for Infectious Disease"/>
            <person name="Wu L."/>
            <person name="Ma J."/>
        </authorList>
    </citation>
    <scope>NUCLEOTIDE SEQUENCE [LARGE SCALE GENOMIC DNA]</scope>
    <source>
        <strain evidence="5">JCM 17388</strain>
    </source>
</reference>
<dbReference type="Proteomes" id="UP001501251">
    <property type="component" value="Unassembled WGS sequence"/>
</dbReference>
<dbReference type="Pfam" id="PF00326">
    <property type="entry name" value="Peptidase_S9"/>
    <property type="match status" value="1"/>
</dbReference>
<dbReference type="InterPro" id="IPR011042">
    <property type="entry name" value="6-blade_b-propeller_TolB-like"/>
</dbReference>
<dbReference type="Gene3D" id="2.130.10.10">
    <property type="entry name" value="YVTN repeat-like/Quinoprotein amine dehydrogenase"/>
    <property type="match status" value="1"/>
</dbReference>
<sequence>MFGCMFGDDRRGKFETVTPFNDIRDYVGVPRVASLRLSPDGARLVSVVQALNPDGRSYGTSLWEIPLDGRRPYRLTRSVKGEAGAEFTRDGDLLFCSRRPDPTVKEADEEVPALWLLPATGGEARQIASRPGGIAGFVTGGRTVVFCSDVLPGDEAGEAERRKTRKDAGISAILHESYPVRYWDHDLGPGEPRLFAGILGDGERLTEVRDLTPQPGKALSSHSACDVTPDGSTVVTTWGVSMPQGELRFELVAIDTADGGARRVLAAAADHDFDGPVRISPDGRLVACVRNNHADIDQIPESTLWIVDLATGAGHPAGGGLWPSDIVWAPDSRSLLVVADAHGRRPVFRVPADGSAPERLTLDDAAYGSLNVAPDGAVYALRSAVNAPAAPVRVAPDGTVERLVSPVPDLELPGTLTEVTVTADDGAQIRAWLTLPEGASAENPAPLLLWIHGGPLSSWNDWSWRWNPWIMAQHGYAVLLPDPCMSTGYGPDMIRRGWADWGPRTHADLMAITDAALELPEVDPARTAAMGGSFGGYMANWVAGHTGRFRAIVTHASLWNLDQFAGTTDASMYWQREFGSPGTVLYSKLSPHLSLENISTPMLVVHGDKDYRVPIGEALRLWWDLQRSEVESKFLYFPDENHWVLKPGNAVVWYETVLAFLDQHVLGREWKRPESLS</sequence>
<keyword evidence="2" id="KW-0378">Hydrolase</keyword>